<organism evidence="3 4">
    <name type="scientific">Strongylocentrotus purpuratus</name>
    <name type="common">Purple sea urchin</name>
    <dbReference type="NCBI Taxonomy" id="7668"/>
    <lineage>
        <taxon>Eukaryota</taxon>
        <taxon>Metazoa</taxon>
        <taxon>Echinodermata</taxon>
        <taxon>Eleutherozoa</taxon>
        <taxon>Echinozoa</taxon>
        <taxon>Echinoidea</taxon>
        <taxon>Euechinoidea</taxon>
        <taxon>Echinacea</taxon>
        <taxon>Camarodonta</taxon>
        <taxon>Echinidea</taxon>
        <taxon>Strongylocentrotidae</taxon>
        <taxon>Strongylocentrotus</taxon>
    </lineage>
</organism>
<reference evidence="3" key="2">
    <citation type="submission" date="2021-01" db="UniProtKB">
        <authorList>
            <consortium name="EnsemblMetazoa"/>
        </authorList>
    </citation>
    <scope>IDENTIFICATION</scope>
</reference>
<feature type="coiled-coil region" evidence="1">
    <location>
        <begin position="349"/>
        <end position="446"/>
    </location>
</feature>
<evidence type="ECO:0000256" key="2">
    <source>
        <dbReference type="SAM" id="MobiDB-lite"/>
    </source>
</evidence>
<keyword evidence="1" id="KW-0175">Coiled coil</keyword>
<dbReference type="Gene3D" id="1.10.287.1490">
    <property type="match status" value="1"/>
</dbReference>
<dbReference type="Proteomes" id="UP000007110">
    <property type="component" value="Unassembled WGS sequence"/>
</dbReference>
<accession>A0A7M7STS0</accession>
<dbReference type="EnsemblMetazoa" id="XM_030974981">
    <property type="protein sequence ID" value="XP_030830841"/>
    <property type="gene ID" value="LOC592357"/>
</dbReference>
<dbReference type="RefSeq" id="XP_030830841.1">
    <property type="nucleotide sequence ID" value="XM_030974981.1"/>
</dbReference>
<feature type="coiled-coil region" evidence="1">
    <location>
        <begin position="74"/>
        <end position="136"/>
    </location>
</feature>
<proteinExistence type="predicted"/>
<keyword evidence="4" id="KW-1185">Reference proteome</keyword>
<dbReference type="KEGG" id="spu:592357"/>
<name>A0A7M7STS0_STRPU</name>
<dbReference type="InParanoid" id="A0A7M7STS0"/>
<feature type="compositionally biased region" description="Low complexity" evidence="2">
    <location>
        <begin position="13"/>
        <end position="40"/>
    </location>
</feature>
<dbReference type="OMA" id="RKATEMH"/>
<reference evidence="4" key="1">
    <citation type="submission" date="2015-02" db="EMBL/GenBank/DDBJ databases">
        <title>Genome sequencing for Strongylocentrotus purpuratus.</title>
        <authorList>
            <person name="Murali S."/>
            <person name="Liu Y."/>
            <person name="Vee V."/>
            <person name="English A."/>
            <person name="Wang M."/>
            <person name="Skinner E."/>
            <person name="Han Y."/>
            <person name="Muzny D.M."/>
            <person name="Worley K.C."/>
            <person name="Gibbs R.A."/>
        </authorList>
    </citation>
    <scope>NUCLEOTIDE SEQUENCE</scope>
</reference>
<dbReference type="GeneID" id="592357"/>
<evidence type="ECO:0000313" key="3">
    <source>
        <dbReference type="EnsemblMetazoa" id="XP_030830841"/>
    </source>
</evidence>
<protein>
    <submittedName>
        <fullName evidence="3">Uncharacterized protein</fullName>
    </submittedName>
</protein>
<feature type="coiled-coil region" evidence="1">
    <location>
        <begin position="162"/>
        <end position="292"/>
    </location>
</feature>
<dbReference type="OrthoDB" id="2130396at2759"/>
<feature type="region of interest" description="Disordered" evidence="2">
    <location>
        <begin position="1"/>
        <end position="42"/>
    </location>
</feature>
<sequence length="499" mass="57660">MTSISSMARFKSPTRSSRGPSFSGTGTGGSTLRRSGSMGSLTKRSSANIAANFGTGSGTMKSTKDYDNLEAEYIKNLQQQIYFLELEANFLRDQAKKATELHPRMTEEASKMLHRLKDLQSDVDSLHLEVRRKESSLDMVSTEKDRLDGKVRVLSDNHHREKKLLVEEVVQLKKQNEMIQREIHDREQQISMARGELEKGSSSLSTAEHRIQMLEAEVQQKSDTLKATQFALEDKRTDLLKTQTQLQEMEDKYYSSTASIQDQAVDEFRGEIRQLQRKLKETEMKAEQDRFLKSKMSEDVNNLVQENAMMGTQVLELQNQLDREKMLRENRDTRHSTHITELVTVRDKEKQLKFDLDQAREVLKQERERVAHLMKQLSKQDERHTHNTLTHNTTKSRLAELEGRQGGAEQENAQLRRDKMLLVDHVSDLQKQLAEKEHEVSRLHSHIHTLEIRLDETSRQSAVESTVQTQKWSEFEKMAESMKKLSKSMTARSLTPEYS</sequence>
<dbReference type="AlphaFoldDB" id="A0A7M7STS0"/>
<evidence type="ECO:0000313" key="4">
    <source>
        <dbReference type="Proteomes" id="UP000007110"/>
    </source>
</evidence>
<evidence type="ECO:0000256" key="1">
    <source>
        <dbReference type="SAM" id="Coils"/>
    </source>
</evidence>